<accession>F8A5L6</accession>
<sequence>MSARADRPRDPVPSARGPRWARWVGWFLARVVWNTRVLGREHVPADGPVLLAANHTGVIDGPVLVGAAPRPTHMLIKEEMFVGALGRFLHAAGQIPVDRDGGRGALAAALGVLKRGGVVGVFPEGSRGRGDAADARAGITWLALNGRAPVVPVAVLGTRRTGEGVNHVPRVRRRVVVAFGEPVVLERPAGMSGRQAMVEANERLRDALALHVAATVTATGLTLPTDAPLESAADAGAAET</sequence>
<dbReference type="GO" id="GO:0005886">
    <property type="term" value="C:plasma membrane"/>
    <property type="evidence" value="ECO:0007669"/>
    <property type="project" value="TreeGrafter"/>
</dbReference>
<dbReference type="AlphaFoldDB" id="F8A5L6"/>
<evidence type="ECO:0000313" key="4">
    <source>
        <dbReference type="EMBL" id="AEI12171.1"/>
    </source>
</evidence>
<dbReference type="OrthoDB" id="9808424at2"/>
<protein>
    <submittedName>
        <fullName evidence="4">Phospholipid/glycerol acyltransferase</fullName>
    </submittedName>
</protein>
<dbReference type="GO" id="GO:0006654">
    <property type="term" value="P:phosphatidic acid biosynthetic process"/>
    <property type="evidence" value="ECO:0007669"/>
    <property type="project" value="TreeGrafter"/>
</dbReference>
<dbReference type="KEGG" id="cga:Celgi_1660"/>
<feature type="domain" description="Phospholipid/glycerol acyltransferase" evidence="3">
    <location>
        <begin position="49"/>
        <end position="158"/>
    </location>
</feature>
<proteinExistence type="predicted"/>
<dbReference type="SUPFAM" id="SSF69593">
    <property type="entry name" value="Glycerol-3-phosphate (1)-acyltransferase"/>
    <property type="match status" value="1"/>
</dbReference>
<dbReference type="eggNOG" id="COG0204">
    <property type="taxonomic scope" value="Bacteria"/>
</dbReference>
<keyword evidence="5" id="KW-1185">Reference proteome</keyword>
<dbReference type="EMBL" id="CP002665">
    <property type="protein sequence ID" value="AEI12171.1"/>
    <property type="molecule type" value="Genomic_DNA"/>
</dbReference>
<dbReference type="SMART" id="SM00563">
    <property type="entry name" value="PlsC"/>
    <property type="match status" value="1"/>
</dbReference>
<dbReference type="Proteomes" id="UP000000485">
    <property type="component" value="Chromosome"/>
</dbReference>
<dbReference type="Pfam" id="PF01553">
    <property type="entry name" value="Acyltransferase"/>
    <property type="match status" value="1"/>
</dbReference>
<dbReference type="RefSeq" id="WP_013883690.1">
    <property type="nucleotide sequence ID" value="NC_015671.1"/>
</dbReference>
<dbReference type="STRING" id="593907.Celgi_1660"/>
<dbReference type="HOGENOM" id="CLU_027938_4_2_11"/>
<dbReference type="InterPro" id="IPR002123">
    <property type="entry name" value="Plipid/glycerol_acylTrfase"/>
</dbReference>
<dbReference type="GO" id="GO:0003841">
    <property type="term" value="F:1-acylglycerol-3-phosphate O-acyltransferase activity"/>
    <property type="evidence" value="ECO:0007669"/>
    <property type="project" value="TreeGrafter"/>
</dbReference>
<keyword evidence="1 4" id="KW-0808">Transferase</keyword>
<keyword evidence="2 4" id="KW-0012">Acyltransferase</keyword>
<evidence type="ECO:0000256" key="2">
    <source>
        <dbReference type="ARBA" id="ARBA00023315"/>
    </source>
</evidence>
<dbReference type="PANTHER" id="PTHR10434:SF11">
    <property type="entry name" value="1-ACYL-SN-GLYCEROL-3-PHOSPHATE ACYLTRANSFERASE"/>
    <property type="match status" value="1"/>
</dbReference>
<evidence type="ECO:0000259" key="3">
    <source>
        <dbReference type="SMART" id="SM00563"/>
    </source>
</evidence>
<gene>
    <name evidence="4" type="ordered locus">Celgi_1660</name>
</gene>
<dbReference type="CDD" id="cd07989">
    <property type="entry name" value="LPLAT_AGPAT-like"/>
    <property type="match status" value="1"/>
</dbReference>
<evidence type="ECO:0000313" key="5">
    <source>
        <dbReference type="Proteomes" id="UP000000485"/>
    </source>
</evidence>
<dbReference type="PANTHER" id="PTHR10434">
    <property type="entry name" value="1-ACYL-SN-GLYCEROL-3-PHOSPHATE ACYLTRANSFERASE"/>
    <property type="match status" value="1"/>
</dbReference>
<reference evidence="5" key="1">
    <citation type="submission" date="2011-04" db="EMBL/GenBank/DDBJ databases">
        <title>Complete sequence of Cellvibrio gilvus ATCC 13127.</title>
        <authorList>
            <person name="Lucas S."/>
            <person name="Han J."/>
            <person name="Lapidus A."/>
            <person name="Cheng J.-F."/>
            <person name="Goodwin L."/>
            <person name="Pitluck S."/>
            <person name="Peters L."/>
            <person name="Munk A."/>
            <person name="Detter J.C."/>
            <person name="Han C."/>
            <person name="Tapia R."/>
            <person name="Land M."/>
            <person name="Hauser L."/>
            <person name="Kyrpides N."/>
            <person name="Ivanova N."/>
            <person name="Ovchinnikova G."/>
            <person name="Pagani I."/>
            <person name="Mead D."/>
            <person name="Brumm P."/>
            <person name="Woyke T."/>
        </authorList>
    </citation>
    <scope>NUCLEOTIDE SEQUENCE [LARGE SCALE GENOMIC DNA]</scope>
    <source>
        <strain evidence="5">ATCC 13127 / NRRL B-14078</strain>
    </source>
</reference>
<organism evidence="4 5">
    <name type="scientific">Cellulomonas gilvus (strain ATCC 13127 / NRRL B-14078)</name>
    <name type="common">Cellvibrio gilvus</name>
    <dbReference type="NCBI Taxonomy" id="593907"/>
    <lineage>
        <taxon>Bacteria</taxon>
        <taxon>Bacillati</taxon>
        <taxon>Actinomycetota</taxon>
        <taxon>Actinomycetes</taxon>
        <taxon>Micrococcales</taxon>
        <taxon>Cellulomonadaceae</taxon>
        <taxon>Cellulomonas</taxon>
    </lineage>
</organism>
<name>F8A5L6_CELGA</name>
<evidence type="ECO:0000256" key="1">
    <source>
        <dbReference type="ARBA" id="ARBA00022679"/>
    </source>
</evidence>